<organism evidence="4 5">
    <name type="scientific">Oleoguttula mirabilis</name>
    <dbReference type="NCBI Taxonomy" id="1507867"/>
    <lineage>
        <taxon>Eukaryota</taxon>
        <taxon>Fungi</taxon>
        <taxon>Dikarya</taxon>
        <taxon>Ascomycota</taxon>
        <taxon>Pezizomycotina</taxon>
        <taxon>Dothideomycetes</taxon>
        <taxon>Dothideomycetidae</taxon>
        <taxon>Mycosphaerellales</taxon>
        <taxon>Teratosphaeriaceae</taxon>
        <taxon>Oleoguttula</taxon>
    </lineage>
</organism>
<dbReference type="Gene3D" id="3.40.225.10">
    <property type="entry name" value="Class II aldolase/adducin N-terminal domain"/>
    <property type="match status" value="1"/>
</dbReference>
<sequence>MAASLSADDPLLKQTHRDFISGCHILHYHRVLDAYGHLSVRHPHHPDRFIMSRYIAPATISSERDLIEYYVENAEPVDPSSPKGYSERCIHSEVLKRFPDVNAVIHSHSEAVVPYSISGVPFQAAFHMAGFLGTQIPVFDIGKHYEPGDKKDMLISNTRFGAALAACFAPEGGDSSNEPAHAVVLMRGHGFTVQGPSIMDVVLRAVYTQQNAGIQTTALLTRAAHFGPGRQGSGEPGIVYLSEEEAEGATDMTRRSANRPWRLWLREVEAQGLYVNMA</sequence>
<comment type="caution">
    <text evidence="4">The sequence shown here is derived from an EMBL/GenBank/DDBJ whole genome shotgun (WGS) entry which is preliminary data.</text>
</comment>
<dbReference type="Pfam" id="PF00596">
    <property type="entry name" value="Aldolase_II"/>
    <property type="match status" value="1"/>
</dbReference>
<protein>
    <recommendedName>
        <fullName evidence="3">Class II aldolase/adducin N-terminal domain-containing protein</fullName>
    </recommendedName>
</protein>
<dbReference type="InterPro" id="IPR001303">
    <property type="entry name" value="Aldolase_II/adducin_N"/>
</dbReference>
<proteinExistence type="predicted"/>
<evidence type="ECO:0000313" key="5">
    <source>
        <dbReference type="Proteomes" id="UP001324427"/>
    </source>
</evidence>
<dbReference type="InterPro" id="IPR050197">
    <property type="entry name" value="Aldolase_class_II_sugar_metab"/>
</dbReference>
<accession>A0AAV9J7F5</accession>
<evidence type="ECO:0000256" key="2">
    <source>
        <dbReference type="ARBA" id="ARBA00023239"/>
    </source>
</evidence>
<dbReference type="Proteomes" id="UP001324427">
    <property type="component" value="Unassembled WGS sequence"/>
</dbReference>
<name>A0AAV9J7F5_9PEZI</name>
<dbReference type="GO" id="GO:0046872">
    <property type="term" value="F:metal ion binding"/>
    <property type="evidence" value="ECO:0007669"/>
    <property type="project" value="UniProtKB-KW"/>
</dbReference>
<dbReference type="InterPro" id="IPR036409">
    <property type="entry name" value="Aldolase_II/adducin_N_sf"/>
</dbReference>
<dbReference type="GO" id="GO:0005829">
    <property type="term" value="C:cytosol"/>
    <property type="evidence" value="ECO:0007669"/>
    <property type="project" value="TreeGrafter"/>
</dbReference>
<feature type="domain" description="Class II aldolase/adducin N-terminal" evidence="3">
    <location>
        <begin position="17"/>
        <end position="216"/>
    </location>
</feature>
<reference evidence="4 5" key="1">
    <citation type="submission" date="2021-11" db="EMBL/GenBank/DDBJ databases">
        <title>Black yeast isolated from Biological Soil Crust.</title>
        <authorList>
            <person name="Kurbessoian T."/>
        </authorList>
    </citation>
    <scope>NUCLEOTIDE SEQUENCE [LARGE SCALE GENOMIC DNA]</scope>
    <source>
        <strain evidence="4 5">CCFEE 5522</strain>
    </source>
</reference>
<dbReference type="SUPFAM" id="SSF53639">
    <property type="entry name" value="AraD/HMP-PK domain-like"/>
    <property type="match status" value="1"/>
</dbReference>
<keyword evidence="1" id="KW-0479">Metal-binding</keyword>
<keyword evidence="2" id="KW-0456">Lyase</keyword>
<dbReference type="SMART" id="SM01007">
    <property type="entry name" value="Aldolase_II"/>
    <property type="match status" value="1"/>
</dbReference>
<dbReference type="PANTHER" id="PTHR22789">
    <property type="entry name" value="FUCULOSE PHOSPHATE ALDOLASE"/>
    <property type="match status" value="1"/>
</dbReference>
<evidence type="ECO:0000259" key="3">
    <source>
        <dbReference type="SMART" id="SM01007"/>
    </source>
</evidence>
<dbReference type="GO" id="GO:0016832">
    <property type="term" value="F:aldehyde-lyase activity"/>
    <property type="evidence" value="ECO:0007669"/>
    <property type="project" value="TreeGrafter"/>
</dbReference>
<dbReference type="AlphaFoldDB" id="A0AAV9J7F5"/>
<keyword evidence="5" id="KW-1185">Reference proteome</keyword>
<dbReference type="GO" id="GO:0019323">
    <property type="term" value="P:pentose catabolic process"/>
    <property type="evidence" value="ECO:0007669"/>
    <property type="project" value="TreeGrafter"/>
</dbReference>
<evidence type="ECO:0000313" key="4">
    <source>
        <dbReference type="EMBL" id="KAK4540986.1"/>
    </source>
</evidence>
<dbReference type="PANTHER" id="PTHR22789:SF0">
    <property type="entry name" value="3-OXO-TETRONATE 4-PHOSPHATE DECARBOXYLASE-RELATED"/>
    <property type="match status" value="1"/>
</dbReference>
<evidence type="ECO:0000256" key="1">
    <source>
        <dbReference type="ARBA" id="ARBA00022723"/>
    </source>
</evidence>
<dbReference type="EMBL" id="JAVFHQ010000058">
    <property type="protein sequence ID" value="KAK4540986.1"/>
    <property type="molecule type" value="Genomic_DNA"/>
</dbReference>
<gene>
    <name evidence="4" type="ORF">LTR36_008355</name>
</gene>